<dbReference type="EMBL" id="BK035262">
    <property type="protein sequence ID" value="DAG89649.1"/>
    <property type="molecule type" value="Genomic_DNA"/>
</dbReference>
<sequence>MKKFILTAIIAAALAASFAAGCRATMLSARLVSVSDNARLHPSYVISYRFGPLWFNEIYD</sequence>
<name>A0A8S5VKI5_9CAUD</name>
<dbReference type="PROSITE" id="PS51257">
    <property type="entry name" value="PROKAR_LIPOPROTEIN"/>
    <property type="match status" value="1"/>
</dbReference>
<proteinExistence type="predicted"/>
<protein>
    <submittedName>
        <fullName evidence="1">Outer membrane protein assembly factor</fullName>
    </submittedName>
</protein>
<evidence type="ECO:0000313" key="1">
    <source>
        <dbReference type="EMBL" id="DAG89649.1"/>
    </source>
</evidence>
<accession>A0A8S5VKI5</accession>
<organism evidence="1">
    <name type="scientific">Ackermannviridae sp</name>
    <dbReference type="NCBI Taxonomy" id="2831612"/>
    <lineage>
        <taxon>Viruses</taxon>
        <taxon>Duplodnaviria</taxon>
        <taxon>Heunggongvirae</taxon>
        <taxon>Uroviricota</taxon>
        <taxon>Caudoviricetes</taxon>
        <taxon>Pantevenvirales</taxon>
        <taxon>Ackermannviridae</taxon>
    </lineage>
</organism>
<reference evidence="1" key="1">
    <citation type="journal article" date="2021" name="Proc. Natl. Acad. Sci. U.S.A.">
        <title>A Catalog of Tens of Thousands of Viruses from Human Metagenomes Reveals Hidden Associations with Chronic Diseases.</title>
        <authorList>
            <person name="Tisza M.J."/>
            <person name="Buck C.B."/>
        </authorList>
    </citation>
    <scope>NUCLEOTIDE SEQUENCE</scope>
    <source>
        <strain evidence="1">CtcJL42</strain>
    </source>
</reference>